<dbReference type="SUPFAM" id="SSF55298">
    <property type="entry name" value="YjgF-like"/>
    <property type="match status" value="1"/>
</dbReference>
<dbReference type="PANTHER" id="PTHR43760:SF1">
    <property type="entry name" value="ENDORIBONUCLEASE L-PSP_CHORISMATE MUTASE-LIKE DOMAIN-CONTAINING PROTEIN"/>
    <property type="match status" value="1"/>
</dbReference>
<evidence type="ECO:0000313" key="1">
    <source>
        <dbReference type="EMBL" id="GAA2717237.1"/>
    </source>
</evidence>
<proteinExistence type="predicted"/>
<evidence type="ECO:0000313" key="2">
    <source>
        <dbReference type="Proteomes" id="UP001500886"/>
    </source>
</evidence>
<name>A0ABP6G5W4_9ACTN</name>
<dbReference type="InterPro" id="IPR006175">
    <property type="entry name" value="YjgF/YER057c/UK114"/>
</dbReference>
<gene>
    <name evidence="1" type="ORF">GCM10010315_29990</name>
</gene>
<accession>A0ABP6G5W4</accession>
<dbReference type="Proteomes" id="UP001500886">
    <property type="component" value="Unassembled WGS sequence"/>
</dbReference>
<keyword evidence="2" id="KW-1185">Reference proteome</keyword>
<dbReference type="InterPro" id="IPR013813">
    <property type="entry name" value="Endoribo_LPSP/chorism_mut-like"/>
</dbReference>
<dbReference type="Pfam" id="PF01042">
    <property type="entry name" value="Ribonuc_L-PSP"/>
    <property type="match status" value="1"/>
</dbReference>
<dbReference type="Gene3D" id="3.30.1330.40">
    <property type="entry name" value="RutC-like"/>
    <property type="match status" value="1"/>
</dbReference>
<comment type="caution">
    <text evidence="1">The sequence shown here is derived from an EMBL/GenBank/DDBJ whole genome shotgun (WGS) entry which is preliminary data.</text>
</comment>
<reference evidence="2" key="1">
    <citation type="journal article" date="2019" name="Int. J. Syst. Evol. Microbiol.">
        <title>The Global Catalogue of Microorganisms (GCM) 10K type strain sequencing project: providing services to taxonomists for standard genome sequencing and annotation.</title>
        <authorList>
            <consortium name="The Broad Institute Genomics Platform"/>
            <consortium name="The Broad Institute Genome Sequencing Center for Infectious Disease"/>
            <person name="Wu L."/>
            <person name="Ma J."/>
        </authorList>
    </citation>
    <scope>NUCLEOTIDE SEQUENCE [LARGE SCALE GENOMIC DNA]</scope>
    <source>
        <strain evidence="2">JCM 4542</strain>
    </source>
</reference>
<organism evidence="1 2">
    <name type="scientific">Streptomyces luteosporeus</name>
    <dbReference type="NCBI Taxonomy" id="173856"/>
    <lineage>
        <taxon>Bacteria</taxon>
        <taxon>Bacillati</taxon>
        <taxon>Actinomycetota</taxon>
        <taxon>Actinomycetes</taxon>
        <taxon>Kitasatosporales</taxon>
        <taxon>Streptomycetaceae</taxon>
        <taxon>Streptomyces</taxon>
    </lineage>
</organism>
<dbReference type="InterPro" id="IPR035959">
    <property type="entry name" value="RutC-like_sf"/>
</dbReference>
<dbReference type="CDD" id="cd02199">
    <property type="entry name" value="YjgF_YER057c_UK114_like_1"/>
    <property type="match status" value="1"/>
</dbReference>
<sequence>MRERLASLGITLPAVSPPKGVYVPAVRSGRHVQVSGQVPMRDGELIATGRVGAEVTPRQARELSRQCALAALAAVDAVAGPVASVRVVKVVGYVSSADGFLDQAEVVAGAGELFLTVFGDAGRHACSVVGVGRLPLGAPVEIEVLFEVVSAEAAPRFR</sequence>
<dbReference type="PANTHER" id="PTHR43760">
    <property type="entry name" value="ENDORIBONUCLEASE-RELATED"/>
    <property type="match status" value="1"/>
</dbReference>
<protein>
    <submittedName>
        <fullName evidence="1">RidA family protein</fullName>
    </submittedName>
</protein>
<dbReference type="RefSeq" id="WP_344435722.1">
    <property type="nucleotide sequence ID" value="NZ_BAAASL010000010.1"/>
</dbReference>
<dbReference type="EMBL" id="BAAASL010000010">
    <property type="protein sequence ID" value="GAA2717237.1"/>
    <property type="molecule type" value="Genomic_DNA"/>
</dbReference>